<dbReference type="PANTHER" id="PTHR14066:SF10">
    <property type="entry name" value="NATRIURETIC PEPTIDES B"/>
    <property type="match status" value="1"/>
</dbReference>
<dbReference type="GO" id="GO:0005615">
    <property type="term" value="C:extracellular space"/>
    <property type="evidence" value="ECO:0007669"/>
    <property type="project" value="TreeGrafter"/>
</dbReference>
<protein>
    <submittedName>
        <fullName evidence="10">Uncharacterized protein</fullName>
    </submittedName>
</protein>
<dbReference type="GO" id="GO:0005179">
    <property type="term" value="F:hormone activity"/>
    <property type="evidence" value="ECO:0007669"/>
    <property type="project" value="InterPro"/>
</dbReference>
<keyword evidence="3" id="KW-0964">Secreted</keyword>
<evidence type="ECO:0000256" key="1">
    <source>
        <dbReference type="ARBA" id="ARBA00004613"/>
    </source>
</evidence>
<dbReference type="SMART" id="SM00183">
    <property type="entry name" value="NAT_PEP"/>
    <property type="match status" value="1"/>
</dbReference>
<dbReference type="InterPro" id="IPR000663">
    <property type="entry name" value="Natr_peptide"/>
</dbReference>
<evidence type="ECO:0000256" key="2">
    <source>
        <dbReference type="ARBA" id="ARBA00009041"/>
    </source>
</evidence>
<evidence type="ECO:0000256" key="4">
    <source>
        <dbReference type="ARBA" id="ARBA00022729"/>
    </source>
</evidence>
<dbReference type="GO" id="GO:0005737">
    <property type="term" value="C:cytoplasm"/>
    <property type="evidence" value="ECO:0007669"/>
    <property type="project" value="TreeGrafter"/>
</dbReference>
<dbReference type="GO" id="GO:0007218">
    <property type="term" value="P:neuropeptide signaling pathway"/>
    <property type="evidence" value="ECO:0007669"/>
    <property type="project" value="TreeGrafter"/>
</dbReference>
<dbReference type="InterPro" id="IPR002408">
    <property type="entry name" value="Natriuretic_peptide_brain"/>
</dbReference>
<dbReference type="EMBL" id="JAUYZG010000009">
    <property type="protein sequence ID" value="KAK2899045.1"/>
    <property type="molecule type" value="Genomic_DNA"/>
</dbReference>
<comment type="caution">
    <text evidence="10">The sequence shown here is derived from an EMBL/GenBank/DDBJ whole genome shotgun (WGS) entry which is preliminary data.</text>
</comment>
<evidence type="ECO:0000256" key="5">
    <source>
        <dbReference type="ARBA" id="ARBA00022858"/>
    </source>
</evidence>
<reference evidence="10" key="1">
    <citation type="submission" date="2023-08" db="EMBL/GenBank/DDBJ databases">
        <title>Chromosome-level Genome Assembly of mud carp (Cirrhinus molitorella).</title>
        <authorList>
            <person name="Liu H."/>
        </authorList>
    </citation>
    <scope>NUCLEOTIDE SEQUENCE</scope>
    <source>
        <strain evidence="10">Prfri</strain>
        <tissue evidence="10">Muscle</tissue>
    </source>
</reference>
<dbReference type="InterPro" id="IPR050787">
    <property type="entry name" value="Natriuretic_peptide"/>
</dbReference>
<gene>
    <name evidence="10" type="ORF">Q8A67_010463</name>
</gene>
<feature type="signal peptide" evidence="9">
    <location>
        <begin position="1"/>
        <end position="15"/>
    </location>
</feature>
<organism evidence="10 11">
    <name type="scientific">Cirrhinus molitorella</name>
    <name type="common">mud carp</name>
    <dbReference type="NCBI Taxonomy" id="172907"/>
    <lineage>
        <taxon>Eukaryota</taxon>
        <taxon>Metazoa</taxon>
        <taxon>Chordata</taxon>
        <taxon>Craniata</taxon>
        <taxon>Vertebrata</taxon>
        <taxon>Euteleostomi</taxon>
        <taxon>Actinopterygii</taxon>
        <taxon>Neopterygii</taxon>
        <taxon>Teleostei</taxon>
        <taxon>Ostariophysi</taxon>
        <taxon>Cypriniformes</taxon>
        <taxon>Cyprinidae</taxon>
        <taxon>Labeoninae</taxon>
        <taxon>Labeonini</taxon>
        <taxon>Cirrhinus</taxon>
    </lineage>
</organism>
<dbReference type="PANTHER" id="PTHR14066">
    <property type="entry name" value="ATRIAL NATRIURETIC FACTOR PRECURSOR"/>
    <property type="match status" value="1"/>
</dbReference>
<name>A0AA88PPV5_9TELE</name>
<dbReference type="GO" id="GO:0051427">
    <property type="term" value="F:hormone receptor binding"/>
    <property type="evidence" value="ECO:0007669"/>
    <property type="project" value="TreeGrafter"/>
</dbReference>
<evidence type="ECO:0000313" key="10">
    <source>
        <dbReference type="EMBL" id="KAK2899045.1"/>
    </source>
</evidence>
<feature type="region of interest" description="Disordered" evidence="8">
    <location>
        <begin position="141"/>
        <end position="173"/>
    </location>
</feature>
<dbReference type="GO" id="GO:0003085">
    <property type="term" value="P:negative regulation of systemic arterial blood pressure"/>
    <property type="evidence" value="ECO:0007669"/>
    <property type="project" value="TreeGrafter"/>
</dbReference>
<dbReference type="InterPro" id="IPR030480">
    <property type="entry name" value="Natr_peptide_CS"/>
</dbReference>
<evidence type="ECO:0000256" key="7">
    <source>
        <dbReference type="RuleBase" id="RU003686"/>
    </source>
</evidence>
<feature type="compositionally biased region" description="Basic and acidic residues" evidence="8">
    <location>
        <begin position="156"/>
        <end position="173"/>
    </location>
</feature>
<evidence type="ECO:0000313" key="11">
    <source>
        <dbReference type="Proteomes" id="UP001187343"/>
    </source>
</evidence>
<keyword evidence="4 9" id="KW-0732">Signal</keyword>
<accession>A0AA88PPV5</accession>
<evidence type="ECO:0000256" key="6">
    <source>
        <dbReference type="ARBA" id="ARBA00023157"/>
    </source>
</evidence>
<sequence>MFCVSSLLLLNLVGAKPVTSLQSLKQLLDEEVNTPFVESEESMMEQKDARAEKSALDEHAEQLWESDARNSALAGKDSAFERLLGDLLSTSKRSWSRFKKGGLRSCFGLMGAFPLQNTALTNEDMDVLKLLLQRLEESIPASSQEQTLTKVEEEEADHKEPSVEPQPKADMRDYLSAQDLRTVRQDSKRYSGCFGRKLDRIGSMSSLGCNTAGRSGTKKW</sequence>
<evidence type="ECO:0000256" key="9">
    <source>
        <dbReference type="SAM" id="SignalP"/>
    </source>
</evidence>
<comment type="similarity">
    <text evidence="2 7">Belongs to the natriuretic peptide family.</text>
</comment>
<feature type="chain" id="PRO_5041664652" evidence="9">
    <location>
        <begin position="16"/>
        <end position="220"/>
    </location>
</feature>
<dbReference type="GO" id="GO:0097746">
    <property type="term" value="P:blood vessel diameter maintenance"/>
    <property type="evidence" value="ECO:0007669"/>
    <property type="project" value="UniProtKB-KW"/>
</dbReference>
<keyword evidence="11" id="KW-1185">Reference proteome</keyword>
<evidence type="ECO:0000256" key="3">
    <source>
        <dbReference type="ARBA" id="ARBA00022525"/>
    </source>
</evidence>
<comment type="subcellular location">
    <subcellularLocation>
        <location evidence="1 7">Secreted</location>
    </subcellularLocation>
</comment>
<dbReference type="Proteomes" id="UP001187343">
    <property type="component" value="Unassembled WGS sequence"/>
</dbReference>
<proteinExistence type="inferred from homology"/>
<dbReference type="AlphaFoldDB" id="A0AA88PPV5"/>
<keyword evidence="5 7" id="KW-0838">Vasoactive</keyword>
<dbReference type="GO" id="GO:0019934">
    <property type="term" value="P:cGMP-mediated signaling"/>
    <property type="evidence" value="ECO:0007669"/>
    <property type="project" value="TreeGrafter"/>
</dbReference>
<dbReference type="GO" id="GO:0007168">
    <property type="term" value="P:receptor guanylyl cyclase signaling pathway"/>
    <property type="evidence" value="ECO:0007669"/>
    <property type="project" value="TreeGrafter"/>
</dbReference>
<dbReference type="PROSITE" id="PS00263">
    <property type="entry name" value="NATRIURETIC_PEPTIDE"/>
    <property type="match status" value="1"/>
</dbReference>
<dbReference type="GO" id="GO:0006182">
    <property type="term" value="P:cGMP biosynthetic process"/>
    <property type="evidence" value="ECO:0007669"/>
    <property type="project" value="TreeGrafter"/>
</dbReference>
<dbReference type="PRINTS" id="PR00712">
    <property type="entry name" value="BNATPEPTIDE"/>
</dbReference>
<keyword evidence="6" id="KW-1015">Disulfide bond</keyword>
<dbReference type="Pfam" id="PF00212">
    <property type="entry name" value="ANP"/>
    <property type="match status" value="1"/>
</dbReference>
<evidence type="ECO:0000256" key="8">
    <source>
        <dbReference type="SAM" id="MobiDB-lite"/>
    </source>
</evidence>